<evidence type="ECO:0000256" key="2">
    <source>
        <dbReference type="ARBA" id="ARBA00008096"/>
    </source>
</evidence>
<dbReference type="Proteomes" id="UP000886611">
    <property type="component" value="Unassembled WGS sequence"/>
</dbReference>
<evidence type="ECO:0000313" key="9">
    <source>
        <dbReference type="Proteomes" id="UP000886611"/>
    </source>
</evidence>
<evidence type="ECO:0000256" key="1">
    <source>
        <dbReference type="ARBA" id="ARBA00004141"/>
    </source>
</evidence>
<accession>A0A8X7XEU8</accession>
<comment type="caution">
    <text evidence="8">The sequence shown here is derived from an EMBL/GenBank/DDBJ whole genome shotgun (WGS) entry which is preliminary data.</text>
</comment>
<sequence>MVVKDIGTKYEKADSPGFCIKSDGTRDCCNIENLSVVIRFVQNSIPEEHLICLIQLNQLDAEYICNQILSHLSELGYSPDNLVCQCFDGTSVMSGARGGVQALLQNKVVLVVVNHYMAFQYFAEEYYPFSEVLSYFTICLWVVPFSFFVSLSADDVVSNYFTKGKRGKRSGILVVFSFLKEAVLPSRQKMY</sequence>
<evidence type="ECO:0000256" key="6">
    <source>
        <dbReference type="ARBA" id="ARBA00023136"/>
    </source>
</evidence>
<keyword evidence="9" id="KW-1185">Reference proteome</keyword>
<dbReference type="PANTHER" id="PTHR13144:SF0">
    <property type="entry name" value="PROTEIN TEX261"/>
    <property type="match status" value="1"/>
</dbReference>
<evidence type="ECO:0000256" key="3">
    <source>
        <dbReference type="ARBA" id="ARBA00017877"/>
    </source>
</evidence>
<gene>
    <name evidence="8" type="primary">Tex261</name>
    <name evidence="8" type="ORF">GTO96_0017012</name>
</gene>
<organism evidence="8 9">
    <name type="scientific">Polypterus senegalus</name>
    <name type="common">Senegal bichir</name>
    <dbReference type="NCBI Taxonomy" id="55291"/>
    <lineage>
        <taxon>Eukaryota</taxon>
        <taxon>Metazoa</taxon>
        <taxon>Chordata</taxon>
        <taxon>Craniata</taxon>
        <taxon>Vertebrata</taxon>
        <taxon>Euteleostomi</taxon>
        <taxon>Actinopterygii</taxon>
        <taxon>Polypteriformes</taxon>
        <taxon>Polypteridae</taxon>
        <taxon>Polypterus</taxon>
    </lineage>
</organism>
<comment type="similarity">
    <text evidence="2">Belongs to the SVP26 family.</text>
</comment>
<protein>
    <recommendedName>
        <fullName evidence="3">Protein TEX261</fullName>
    </recommendedName>
</protein>
<reference evidence="8 9" key="1">
    <citation type="journal article" date="2021" name="Cell">
        <title>Tracing the genetic footprints of vertebrate landing in non-teleost ray-finned fishes.</title>
        <authorList>
            <person name="Bi X."/>
            <person name="Wang K."/>
            <person name="Yang L."/>
            <person name="Pan H."/>
            <person name="Jiang H."/>
            <person name="Wei Q."/>
            <person name="Fang M."/>
            <person name="Yu H."/>
            <person name="Zhu C."/>
            <person name="Cai Y."/>
            <person name="He Y."/>
            <person name="Gan X."/>
            <person name="Zeng H."/>
            <person name="Yu D."/>
            <person name="Zhu Y."/>
            <person name="Jiang H."/>
            <person name="Qiu Q."/>
            <person name="Yang H."/>
            <person name="Zhang Y.E."/>
            <person name="Wang W."/>
            <person name="Zhu M."/>
            <person name="He S."/>
            <person name="Zhang G."/>
        </authorList>
    </citation>
    <scope>NUCLEOTIDE SEQUENCE [LARGE SCALE GENOMIC DNA]</scope>
    <source>
        <strain evidence="8">Bchr_013</strain>
    </source>
</reference>
<evidence type="ECO:0000313" key="8">
    <source>
        <dbReference type="EMBL" id="KAG2466029.1"/>
    </source>
</evidence>
<proteinExistence type="inferred from homology"/>
<feature type="transmembrane region" description="Helical" evidence="7">
    <location>
        <begin position="132"/>
        <end position="153"/>
    </location>
</feature>
<dbReference type="Pfam" id="PF04148">
    <property type="entry name" value="Erv26"/>
    <property type="match status" value="1"/>
</dbReference>
<dbReference type="GO" id="GO:0097020">
    <property type="term" value="F:COPII receptor activity"/>
    <property type="evidence" value="ECO:0007669"/>
    <property type="project" value="InterPro"/>
</dbReference>
<dbReference type="GO" id="GO:0006888">
    <property type="term" value="P:endoplasmic reticulum to Golgi vesicle-mediated transport"/>
    <property type="evidence" value="ECO:0007669"/>
    <property type="project" value="InterPro"/>
</dbReference>
<keyword evidence="4 7" id="KW-0812">Transmembrane</keyword>
<dbReference type="GO" id="GO:0000139">
    <property type="term" value="C:Golgi membrane"/>
    <property type="evidence" value="ECO:0007669"/>
    <property type="project" value="TreeGrafter"/>
</dbReference>
<keyword evidence="6 7" id="KW-0472">Membrane</keyword>
<evidence type="ECO:0000256" key="7">
    <source>
        <dbReference type="SAM" id="Phobius"/>
    </source>
</evidence>
<evidence type="ECO:0000256" key="5">
    <source>
        <dbReference type="ARBA" id="ARBA00022989"/>
    </source>
</evidence>
<name>A0A8X7XEU8_POLSE</name>
<dbReference type="InterPro" id="IPR007277">
    <property type="entry name" value="Svp26/Tex261"/>
</dbReference>
<comment type="subcellular location">
    <subcellularLocation>
        <location evidence="1">Membrane</location>
        <topology evidence="1">Multi-pass membrane protein</topology>
    </subcellularLocation>
</comment>
<dbReference type="GO" id="GO:0005789">
    <property type="term" value="C:endoplasmic reticulum membrane"/>
    <property type="evidence" value="ECO:0007669"/>
    <property type="project" value="TreeGrafter"/>
</dbReference>
<keyword evidence="5 7" id="KW-1133">Transmembrane helix</keyword>
<feature type="non-terminal residue" evidence="8">
    <location>
        <position position="1"/>
    </location>
</feature>
<dbReference type="PANTHER" id="PTHR13144">
    <property type="entry name" value="TEX261 PROTEIN"/>
    <property type="match status" value="1"/>
</dbReference>
<feature type="non-terminal residue" evidence="8">
    <location>
        <position position="191"/>
    </location>
</feature>
<dbReference type="GO" id="GO:0030134">
    <property type="term" value="C:COPII-coated ER to Golgi transport vesicle"/>
    <property type="evidence" value="ECO:0007669"/>
    <property type="project" value="TreeGrafter"/>
</dbReference>
<evidence type="ECO:0000256" key="4">
    <source>
        <dbReference type="ARBA" id="ARBA00022692"/>
    </source>
</evidence>
<dbReference type="AlphaFoldDB" id="A0A8X7XEU8"/>
<dbReference type="EMBL" id="JAATIS010001721">
    <property type="protein sequence ID" value="KAG2466029.1"/>
    <property type="molecule type" value="Genomic_DNA"/>
</dbReference>